<gene>
    <name evidence="1" type="ORF">Tci_919919</name>
</gene>
<organism evidence="1">
    <name type="scientific">Tanacetum cinerariifolium</name>
    <name type="common">Dalmatian daisy</name>
    <name type="synonym">Chrysanthemum cinerariifolium</name>
    <dbReference type="NCBI Taxonomy" id="118510"/>
    <lineage>
        <taxon>Eukaryota</taxon>
        <taxon>Viridiplantae</taxon>
        <taxon>Streptophyta</taxon>
        <taxon>Embryophyta</taxon>
        <taxon>Tracheophyta</taxon>
        <taxon>Spermatophyta</taxon>
        <taxon>Magnoliopsida</taxon>
        <taxon>eudicotyledons</taxon>
        <taxon>Gunneridae</taxon>
        <taxon>Pentapetalae</taxon>
        <taxon>asterids</taxon>
        <taxon>campanulids</taxon>
        <taxon>Asterales</taxon>
        <taxon>Asteraceae</taxon>
        <taxon>Asteroideae</taxon>
        <taxon>Anthemideae</taxon>
        <taxon>Anthemidinae</taxon>
        <taxon>Tanacetum</taxon>
    </lineage>
</organism>
<feature type="non-terminal residue" evidence="1">
    <location>
        <position position="1"/>
    </location>
</feature>
<evidence type="ECO:0008006" key="2">
    <source>
        <dbReference type="Google" id="ProtNLM"/>
    </source>
</evidence>
<dbReference type="EMBL" id="BKCJ011711799">
    <property type="protein sequence ID" value="GFD47950.1"/>
    <property type="molecule type" value="Genomic_DNA"/>
</dbReference>
<reference evidence="1" key="1">
    <citation type="journal article" date="2019" name="Sci. Rep.">
        <title>Draft genome of Tanacetum cinerariifolium, the natural source of mosquito coil.</title>
        <authorList>
            <person name="Yamashiro T."/>
            <person name="Shiraishi A."/>
            <person name="Satake H."/>
            <person name="Nakayama K."/>
        </authorList>
    </citation>
    <scope>NUCLEOTIDE SEQUENCE</scope>
</reference>
<evidence type="ECO:0000313" key="1">
    <source>
        <dbReference type="EMBL" id="GFD47950.1"/>
    </source>
</evidence>
<sequence>DWEQVSEDFPFDIPYYNPPETVDAIATFLATVTDEAFRQAFDPDELNQAAVYPGQVWNRETAPNIGYNERDMLAELHLLQNFFARIQQQGNYCVCFVG</sequence>
<dbReference type="Pfam" id="PF08974">
    <property type="entry name" value="DUF1877"/>
    <property type="match status" value="1"/>
</dbReference>
<protein>
    <recommendedName>
        <fullName evidence="2">DUF1877 family protein</fullName>
    </recommendedName>
</protein>
<dbReference type="AlphaFoldDB" id="A0A699WP18"/>
<accession>A0A699WP18</accession>
<comment type="caution">
    <text evidence="1">The sequence shown here is derived from an EMBL/GenBank/DDBJ whole genome shotgun (WGS) entry which is preliminary data.</text>
</comment>
<dbReference type="InterPro" id="IPR015068">
    <property type="entry name" value="DUF1877"/>
</dbReference>
<dbReference type="Gene3D" id="3.40.1760.10">
    <property type="entry name" value="YfbM-like super family"/>
    <property type="match status" value="1"/>
</dbReference>
<name>A0A699WP18_TANCI</name>
<dbReference type="InterPro" id="IPR035944">
    <property type="entry name" value="YfbM-like_sf"/>
</dbReference>
<dbReference type="SUPFAM" id="SSF111069">
    <property type="entry name" value="Hypothetical protein yfbM"/>
    <property type="match status" value="1"/>
</dbReference>
<proteinExistence type="predicted"/>